<dbReference type="PANTHER" id="PTHR13029:SF21">
    <property type="entry name" value="PEPTIDASE S74 DOMAIN-CONTAINING PROTEIN"/>
    <property type="match status" value="1"/>
</dbReference>
<dbReference type="EMBL" id="KB206537">
    <property type="protein sequence ID" value="ELP90067.1"/>
    <property type="molecule type" value="Genomic_DNA"/>
</dbReference>
<dbReference type="AlphaFoldDB" id="A0A0A1U6P3"/>
<dbReference type="PANTHER" id="PTHR13029">
    <property type="match status" value="1"/>
</dbReference>
<keyword evidence="1" id="KW-0812">Transmembrane</keyword>
<accession>A0A0A1U6P3</accession>
<dbReference type="OMA" id="PSLPWNC"/>
<feature type="transmembrane region" description="Helical" evidence="1">
    <location>
        <begin position="434"/>
        <end position="458"/>
    </location>
</feature>
<evidence type="ECO:0000256" key="1">
    <source>
        <dbReference type="SAM" id="Phobius"/>
    </source>
</evidence>
<dbReference type="OrthoDB" id="27041at2759"/>
<dbReference type="GeneID" id="14888988"/>
<reference evidence="3 4" key="1">
    <citation type="submission" date="2012-10" db="EMBL/GenBank/DDBJ databases">
        <authorList>
            <person name="Zafar N."/>
            <person name="Inman J."/>
            <person name="Hall N."/>
            <person name="Lorenzi H."/>
            <person name="Caler E."/>
        </authorList>
    </citation>
    <scope>NUCLEOTIDE SEQUENCE [LARGE SCALE GENOMIC DNA]</scope>
    <source>
        <strain evidence="3 4">IP1</strain>
    </source>
</reference>
<protein>
    <recommendedName>
        <fullName evidence="2">Peptidase S74 domain-containing protein</fullName>
    </recommendedName>
</protein>
<gene>
    <name evidence="3" type="ORF">EIN_404610</name>
</gene>
<keyword evidence="1" id="KW-0472">Membrane</keyword>
<evidence type="ECO:0000313" key="3">
    <source>
        <dbReference type="EMBL" id="ELP90067.1"/>
    </source>
</evidence>
<dbReference type="InterPro" id="IPR030392">
    <property type="entry name" value="S74_ICA"/>
</dbReference>
<name>A0A0A1U6P3_ENTIV</name>
<organism evidence="3 4">
    <name type="scientific">Entamoeba invadens IP1</name>
    <dbReference type="NCBI Taxonomy" id="370355"/>
    <lineage>
        <taxon>Eukaryota</taxon>
        <taxon>Amoebozoa</taxon>
        <taxon>Evosea</taxon>
        <taxon>Archamoebae</taxon>
        <taxon>Mastigamoebida</taxon>
        <taxon>Entamoebidae</taxon>
        <taxon>Entamoeba</taxon>
    </lineage>
</organism>
<keyword evidence="1" id="KW-1133">Transmembrane helix</keyword>
<evidence type="ECO:0000259" key="2">
    <source>
        <dbReference type="PROSITE" id="PS51688"/>
    </source>
</evidence>
<dbReference type="PROSITE" id="PS51688">
    <property type="entry name" value="ICA"/>
    <property type="match status" value="1"/>
</dbReference>
<keyword evidence="4" id="KW-1185">Reference proteome</keyword>
<dbReference type="Proteomes" id="UP000014680">
    <property type="component" value="Unassembled WGS sequence"/>
</dbReference>
<dbReference type="RefSeq" id="XP_004256838.1">
    <property type="nucleotide sequence ID" value="XM_004256790.1"/>
</dbReference>
<feature type="transmembrane region" description="Helical" evidence="1">
    <location>
        <begin position="392"/>
        <end position="413"/>
    </location>
</feature>
<dbReference type="Pfam" id="PF13884">
    <property type="entry name" value="Peptidase_S74"/>
    <property type="match status" value="1"/>
</dbReference>
<proteinExistence type="predicted"/>
<feature type="transmembrane region" description="Helical" evidence="1">
    <location>
        <begin position="464"/>
        <end position="486"/>
    </location>
</feature>
<dbReference type="VEuPathDB" id="AmoebaDB:EIN_404610"/>
<feature type="transmembrane region" description="Helical" evidence="1">
    <location>
        <begin position="498"/>
        <end position="521"/>
    </location>
</feature>
<feature type="transmembrane region" description="Helical" evidence="1">
    <location>
        <begin position="365"/>
        <end position="386"/>
    </location>
</feature>
<feature type="domain" description="Peptidase S74" evidence="2">
    <location>
        <begin position="224"/>
        <end position="315"/>
    </location>
</feature>
<dbReference type="InterPro" id="IPR051577">
    <property type="entry name" value="MRF-like"/>
</dbReference>
<dbReference type="KEGG" id="eiv:EIN_404610"/>
<sequence length="622" mass="70174">MMNQFTGIMNIPVKEVPRTQTQRKKNWKCGFQGCNKLPMTRYNAYAHIWDSHVKPQLTDPSKNVENICLTSFKNLEERDKVKVKKMCDKFMIKLVDKTQGRQTYPFAFTEAMAPIIGNALNKMQKDENKKECVLKPELLTVENYDVNASSNETTTSPHFSSLQRLLEEKDVAESGEIKMESDDVKPDQEYDVNDLLKIKRIGNKLQQLHMFGEVFADEGFLVRSDEKSKTHFQSIGNALYGLSQLCGRQFKYLTDPQKAGPRYGFLAQEVQQVYPDLVSEDEEGGLSVDMIGVIPIMVEALKEIEKESDSLALKTHNEFKTLSSTAKNALRQLNYVEDEFHRQKSTYDILLNKKREYSRNDPKHCFGPTLFLVFSAIAFSVSALIVPLIKPLYLIESVLIVIACVQWSFVIVNKDEVKDLIVKPDSLLTVFKNNVFWSSLQVVSWSIVITAIFCSFTISFIVGVMGILICALYALIFISLITLTAIIHFNCSKQFRSVIALTIMASFHVIGAIALISLISMQPYHVFEMTSFNTITSVQTGVGSSIVPVSFPSLPWNCYDPTFLFSAPLPSNLEISLTTKRIGLTVPCLIGVVLNRTDYVGNVILQCGFTKMDYTTLIIVSV</sequence>
<evidence type="ECO:0000313" key="4">
    <source>
        <dbReference type="Proteomes" id="UP000014680"/>
    </source>
</evidence>